<dbReference type="Proteomes" id="UP000192472">
    <property type="component" value="Unassembled WGS sequence"/>
</dbReference>
<keyword evidence="3" id="KW-1185">Reference proteome</keyword>
<accession>A0A1W2GHN0</accession>
<organism evidence="2 3">
    <name type="scientific">Reichenbachiella faecimaris</name>
    <dbReference type="NCBI Taxonomy" id="692418"/>
    <lineage>
        <taxon>Bacteria</taxon>
        <taxon>Pseudomonadati</taxon>
        <taxon>Bacteroidota</taxon>
        <taxon>Cytophagia</taxon>
        <taxon>Cytophagales</taxon>
        <taxon>Reichenbachiellaceae</taxon>
        <taxon>Reichenbachiella</taxon>
    </lineage>
</organism>
<gene>
    <name evidence="2" type="ORF">SAMN04488029_2751</name>
</gene>
<evidence type="ECO:0000256" key="1">
    <source>
        <dbReference type="SAM" id="MobiDB-lite"/>
    </source>
</evidence>
<dbReference type="AlphaFoldDB" id="A0A1W2GHN0"/>
<feature type="region of interest" description="Disordered" evidence="1">
    <location>
        <begin position="1"/>
        <end position="32"/>
    </location>
</feature>
<evidence type="ECO:0000313" key="3">
    <source>
        <dbReference type="Proteomes" id="UP000192472"/>
    </source>
</evidence>
<evidence type="ECO:0000313" key="2">
    <source>
        <dbReference type="EMBL" id="SMD36159.1"/>
    </source>
</evidence>
<reference evidence="2 3" key="1">
    <citation type="submission" date="2017-04" db="EMBL/GenBank/DDBJ databases">
        <authorList>
            <person name="Afonso C.L."/>
            <person name="Miller P.J."/>
            <person name="Scott M.A."/>
            <person name="Spackman E."/>
            <person name="Goraichik I."/>
            <person name="Dimitrov K.M."/>
            <person name="Suarez D.L."/>
            <person name="Swayne D.E."/>
        </authorList>
    </citation>
    <scope>NUCLEOTIDE SEQUENCE [LARGE SCALE GENOMIC DNA]</scope>
    <source>
        <strain evidence="2 3">DSM 26133</strain>
    </source>
</reference>
<dbReference type="EMBL" id="FWYF01000003">
    <property type="protein sequence ID" value="SMD36159.1"/>
    <property type="molecule type" value="Genomic_DNA"/>
</dbReference>
<proteinExistence type="predicted"/>
<feature type="compositionally biased region" description="Basic and acidic residues" evidence="1">
    <location>
        <begin position="1"/>
        <end position="13"/>
    </location>
</feature>
<protein>
    <submittedName>
        <fullName evidence="2">Uncharacterized protein</fullName>
    </submittedName>
</protein>
<name>A0A1W2GHN0_REIFA</name>
<sequence>MEVEKTKRRESSKGNKKKLRSNNQEQVIFPEKLNAANKTLKKVDLPK</sequence>